<evidence type="ECO:0000256" key="2">
    <source>
        <dbReference type="ARBA" id="ARBA00023186"/>
    </source>
</evidence>
<comment type="subunit">
    <text evidence="3">Homodimer.</text>
</comment>
<evidence type="ECO:0000256" key="7">
    <source>
        <dbReference type="SAM" id="MobiDB-lite"/>
    </source>
</evidence>
<keyword evidence="3" id="KW-0963">Cytoplasm</keyword>
<dbReference type="InterPro" id="IPR009012">
    <property type="entry name" value="GrpE_head"/>
</dbReference>
<reference evidence="8 9" key="1">
    <citation type="submission" date="2024-07" db="EMBL/GenBank/DDBJ databases">
        <title>Draft Genome Sequence of Ferrimicrobium acidiphilum Strain YE2023, Isolated from a Pulp of Bioleach Reactor.</title>
        <authorList>
            <person name="Elkina Y.A."/>
            <person name="Bulaeva A.G."/>
            <person name="Beletsky A.V."/>
            <person name="Mardanov A.V."/>
        </authorList>
    </citation>
    <scope>NUCLEOTIDE SEQUENCE [LARGE SCALE GENOMIC DNA]</scope>
    <source>
        <strain evidence="8 9">YE2023</strain>
    </source>
</reference>
<keyword evidence="9" id="KW-1185">Reference proteome</keyword>
<organism evidence="8 9">
    <name type="scientific">Ferrimicrobium acidiphilum</name>
    <dbReference type="NCBI Taxonomy" id="121039"/>
    <lineage>
        <taxon>Bacteria</taxon>
        <taxon>Bacillati</taxon>
        <taxon>Actinomycetota</taxon>
        <taxon>Acidimicrobiia</taxon>
        <taxon>Acidimicrobiales</taxon>
        <taxon>Acidimicrobiaceae</taxon>
        <taxon>Ferrimicrobium</taxon>
    </lineage>
</organism>
<feature type="compositionally biased region" description="Acidic residues" evidence="7">
    <location>
        <begin position="1"/>
        <end position="10"/>
    </location>
</feature>
<feature type="region of interest" description="Disordered" evidence="7">
    <location>
        <begin position="1"/>
        <end position="84"/>
    </location>
</feature>
<dbReference type="PANTHER" id="PTHR21237">
    <property type="entry name" value="GRPE PROTEIN"/>
    <property type="match status" value="1"/>
</dbReference>
<dbReference type="InterPro" id="IPR013805">
    <property type="entry name" value="GrpE_CC"/>
</dbReference>
<evidence type="ECO:0000256" key="6">
    <source>
        <dbReference type="SAM" id="Coils"/>
    </source>
</evidence>
<evidence type="ECO:0000313" key="8">
    <source>
        <dbReference type="EMBL" id="MEX6430058.1"/>
    </source>
</evidence>
<dbReference type="InterPro" id="IPR000740">
    <property type="entry name" value="GrpE"/>
</dbReference>
<dbReference type="CDD" id="cd00446">
    <property type="entry name" value="GrpE"/>
    <property type="match status" value="1"/>
</dbReference>
<name>A0ABV3Y3B7_9ACTN</name>
<dbReference type="SUPFAM" id="SSF58014">
    <property type="entry name" value="Coiled-coil domain of nucleotide exchange factor GrpE"/>
    <property type="match status" value="1"/>
</dbReference>
<dbReference type="Pfam" id="PF01025">
    <property type="entry name" value="GrpE"/>
    <property type="match status" value="1"/>
</dbReference>
<evidence type="ECO:0000256" key="3">
    <source>
        <dbReference type="HAMAP-Rule" id="MF_01151"/>
    </source>
</evidence>
<dbReference type="Proteomes" id="UP001560267">
    <property type="component" value="Unassembled WGS sequence"/>
</dbReference>
<keyword evidence="2 3" id="KW-0143">Chaperone</keyword>
<evidence type="ECO:0000256" key="5">
    <source>
        <dbReference type="RuleBase" id="RU004478"/>
    </source>
</evidence>
<proteinExistence type="inferred from homology"/>
<comment type="caution">
    <text evidence="8">The sequence shown here is derived from an EMBL/GenBank/DDBJ whole genome shotgun (WGS) entry which is preliminary data.</text>
</comment>
<comment type="function">
    <text evidence="3 4">Participates actively in the response to hyperosmotic and heat shock by preventing the aggregation of stress-denatured proteins, in association with DnaK and GrpE. It is the nucleotide exchange factor for DnaK and may function as a thermosensor. Unfolded proteins bind initially to DnaJ; upon interaction with the DnaJ-bound protein, DnaK hydrolyzes its bound ATP, resulting in the formation of a stable complex. GrpE releases ADP from DnaK; ATP binding to DnaK triggers the release of the substrate protein, thus completing the reaction cycle. Several rounds of ATP-dependent interactions between DnaJ, DnaK and GrpE are required for fully efficient folding.</text>
</comment>
<comment type="similarity">
    <text evidence="1 3 5">Belongs to the GrpE family.</text>
</comment>
<accession>A0ABV3Y3B7</accession>
<gene>
    <name evidence="3" type="primary">grpE</name>
    <name evidence="8" type="ORF">AB6A68_09445</name>
</gene>
<protein>
    <recommendedName>
        <fullName evidence="3 4">Protein GrpE</fullName>
    </recommendedName>
    <alternativeName>
        <fullName evidence="3">HSP-70 cofactor</fullName>
    </alternativeName>
</protein>
<sequence length="238" mass="25626">MADERFDDEDHQTKISGSDKPAADQEGVPAEQAPSPSDGEDPQDVQASADDASESPQGEDSSATVDDDDSALASQDEAFDLDALDFEPEIADPLAELQRERDSYLESLQRLQADFENYKKRVARQQSELGAAGTRSLVVKLLPALDTLTLALAHATSESGSDEVASVLSQISAAFVEVLAKEGLEVIEPMGKRFDPEEAEAVAHDDGDGEPMVTEVFRVGYRWQGQTLRPAMVKVTGS</sequence>
<evidence type="ECO:0000256" key="4">
    <source>
        <dbReference type="RuleBase" id="RU000639"/>
    </source>
</evidence>
<dbReference type="Gene3D" id="2.30.22.10">
    <property type="entry name" value="Head domain of nucleotide exchange factor GrpE"/>
    <property type="match status" value="1"/>
</dbReference>
<feature type="coiled-coil region" evidence="6">
    <location>
        <begin position="94"/>
        <end position="128"/>
    </location>
</feature>
<dbReference type="Gene3D" id="3.90.20.20">
    <property type="match status" value="1"/>
</dbReference>
<dbReference type="PROSITE" id="PS01071">
    <property type="entry name" value="GRPE"/>
    <property type="match status" value="1"/>
</dbReference>
<dbReference type="SUPFAM" id="SSF51064">
    <property type="entry name" value="Head domain of nucleotide exchange factor GrpE"/>
    <property type="match status" value="1"/>
</dbReference>
<keyword evidence="3 4" id="KW-0346">Stress response</keyword>
<comment type="subcellular location">
    <subcellularLocation>
        <location evidence="3">Cytoplasm</location>
    </subcellularLocation>
</comment>
<dbReference type="HAMAP" id="MF_01151">
    <property type="entry name" value="GrpE"/>
    <property type="match status" value="1"/>
</dbReference>
<evidence type="ECO:0000313" key="9">
    <source>
        <dbReference type="Proteomes" id="UP001560267"/>
    </source>
</evidence>
<dbReference type="EMBL" id="JBFSHR010000034">
    <property type="protein sequence ID" value="MEX6430058.1"/>
    <property type="molecule type" value="Genomic_DNA"/>
</dbReference>
<evidence type="ECO:0000256" key="1">
    <source>
        <dbReference type="ARBA" id="ARBA00009054"/>
    </source>
</evidence>
<dbReference type="RefSeq" id="WP_298386806.1">
    <property type="nucleotide sequence ID" value="NZ_JBFSHR010000034.1"/>
</dbReference>
<dbReference type="PRINTS" id="PR00773">
    <property type="entry name" value="GRPEPROTEIN"/>
</dbReference>
<dbReference type="PANTHER" id="PTHR21237:SF23">
    <property type="entry name" value="GRPE PROTEIN HOMOLOG, MITOCHONDRIAL"/>
    <property type="match status" value="1"/>
</dbReference>
<keyword evidence="6" id="KW-0175">Coiled coil</keyword>